<dbReference type="InterPro" id="IPR013216">
    <property type="entry name" value="Methyltransf_11"/>
</dbReference>
<evidence type="ECO:0000313" key="3">
    <source>
        <dbReference type="EMBL" id="KAG6488549.1"/>
    </source>
</evidence>
<keyword evidence="1" id="KW-0472">Membrane</keyword>
<keyword evidence="1" id="KW-1133">Transmembrane helix</keyword>
<dbReference type="SUPFAM" id="SSF53335">
    <property type="entry name" value="S-adenosyl-L-methionine-dependent methyltransferases"/>
    <property type="match status" value="1"/>
</dbReference>
<dbReference type="InterPro" id="IPR053223">
    <property type="entry name" value="Prob_Methyltransferase"/>
</dbReference>
<evidence type="ECO:0000259" key="2">
    <source>
        <dbReference type="Pfam" id="PF08241"/>
    </source>
</evidence>
<dbReference type="Proteomes" id="UP000734854">
    <property type="component" value="Unassembled WGS sequence"/>
</dbReference>
<protein>
    <recommendedName>
        <fullName evidence="2">Methyltransferase type 11 domain-containing protein</fullName>
    </recommendedName>
</protein>
<name>A0A8J5FJD2_ZINOF</name>
<dbReference type="PANTHER" id="PTHR44067:SF10">
    <property type="entry name" value="S-ADENOSYL-L-METHIONINE-DEPENDENT METHYLTRANSFERASE SUPERFAMILY PROTEIN"/>
    <property type="match status" value="1"/>
</dbReference>
<organism evidence="3 4">
    <name type="scientific">Zingiber officinale</name>
    <name type="common">Ginger</name>
    <name type="synonym">Amomum zingiber</name>
    <dbReference type="NCBI Taxonomy" id="94328"/>
    <lineage>
        <taxon>Eukaryota</taxon>
        <taxon>Viridiplantae</taxon>
        <taxon>Streptophyta</taxon>
        <taxon>Embryophyta</taxon>
        <taxon>Tracheophyta</taxon>
        <taxon>Spermatophyta</taxon>
        <taxon>Magnoliopsida</taxon>
        <taxon>Liliopsida</taxon>
        <taxon>Zingiberales</taxon>
        <taxon>Zingiberaceae</taxon>
        <taxon>Zingiber</taxon>
    </lineage>
</organism>
<dbReference type="Gene3D" id="3.40.50.150">
    <property type="entry name" value="Vaccinia Virus protein VP39"/>
    <property type="match status" value="1"/>
</dbReference>
<dbReference type="InterPro" id="IPR029063">
    <property type="entry name" value="SAM-dependent_MTases_sf"/>
</dbReference>
<sequence length="397" mass="45007">MGIIKDEHRRLKPSHAQSPMTSKLKILLLVVSTNLLSVFLFAGSSGWVAPAVHFVDSGTLLRELNATQRQLSNTLWQVSQLSKLLATANSLLETTLTDIGKAHREEEESPDEDLEKWARRLTGELKLVVGPHKFPLGYNPNIGSDELYPVLGTSCRRYEEELVKYMSYEVGGECPSDEWFAQRLMLKGCEPLPRRRCHPKSPVGYVEPAPLPESLWAIPADTSITWDAYTCKNYSCLLPASVPPEFPESDAIEHGRVGGVQLMSEAEEMIEPEDTARPQHPNGRRCATLMCTISVAHRLPFYDNTLDLVHSTHVLSNWIPDAMLEFALFDIYRVLRPGGVFWLDHFFCLGHQLNATYAPMFDRIGFRKLRWNAGRKLDRGIEKNEWYISTLLEKPMT</sequence>
<dbReference type="Pfam" id="PF08241">
    <property type="entry name" value="Methyltransf_11"/>
    <property type="match status" value="1"/>
</dbReference>
<dbReference type="GO" id="GO:0008757">
    <property type="term" value="F:S-adenosylmethionine-dependent methyltransferase activity"/>
    <property type="evidence" value="ECO:0007669"/>
    <property type="project" value="InterPro"/>
</dbReference>
<reference evidence="3 4" key="1">
    <citation type="submission" date="2020-08" db="EMBL/GenBank/DDBJ databases">
        <title>Plant Genome Project.</title>
        <authorList>
            <person name="Zhang R.-G."/>
        </authorList>
    </citation>
    <scope>NUCLEOTIDE SEQUENCE [LARGE SCALE GENOMIC DNA]</scope>
    <source>
        <tissue evidence="3">Rhizome</tissue>
    </source>
</reference>
<evidence type="ECO:0000256" key="1">
    <source>
        <dbReference type="SAM" id="Phobius"/>
    </source>
</evidence>
<feature type="transmembrane region" description="Helical" evidence="1">
    <location>
        <begin position="26"/>
        <end position="49"/>
    </location>
</feature>
<gene>
    <name evidence="3" type="ORF">ZIOFF_049795</name>
</gene>
<dbReference type="EMBL" id="JACMSC010000014">
    <property type="protein sequence ID" value="KAG6488549.1"/>
    <property type="molecule type" value="Genomic_DNA"/>
</dbReference>
<proteinExistence type="predicted"/>
<keyword evidence="1" id="KW-0812">Transmembrane</keyword>
<accession>A0A8J5FJD2</accession>
<keyword evidence="4" id="KW-1185">Reference proteome</keyword>
<dbReference type="AlphaFoldDB" id="A0A8J5FJD2"/>
<evidence type="ECO:0000313" key="4">
    <source>
        <dbReference type="Proteomes" id="UP000734854"/>
    </source>
</evidence>
<dbReference type="PANTHER" id="PTHR44067">
    <property type="entry name" value="S-ADENOSYL-L-METHIONINE-DEPENDENT METHYLTRANSFERASE SUPERFAMILY PROTEIN-RELATED"/>
    <property type="match status" value="1"/>
</dbReference>
<comment type="caution">
    <text evidence="3">The sequence shown here is derived from an EMBL/GenBank/DDBJ whole genome shotgun (WGS) entry which is preliminary data.</text>
</comment>
<feature type="domain" description="Methyltransferase type 11" evidence="2">
    <location>
        <begin position="289"/>
        <end position="342"/>
    </location>
</feature>